<accession>A0A9R1X154</accession>
<sequence>MAVELGRQTETSVVDQLNRVTEMEKPVGSRPVWGEIELAESYLVCSMFEDASSSASSVLKRLCDKEHINTVVDDDIELNDMLESAGMVFVQSLKELGRTLEIISELTQLFDSLAAIPIQVFLAGYCSIIAFKVCFQMQEDPQGAQKNLEEFLSKWRFVDEKYYILASLETKTNTKSYMEGCGNRFVLEVDTYLQVVEAYITLLSGTIKGTNLAISWVEKAALPEHIRQELLRRLHSIHSSKDTVSQASTSALVTDENVTSRSSKTLESAKQIDAKQAILRYSGQRVPTLWWFRTLNVKFGGVRFAVSNGSILITIFMLLTYYYMRRKKYTITSILKKQALFVKKSVIDLWQLAFSYQVNPLAAVEPLITR</sequence>
<evidence type="ECO:0000256" key="1">
    <source>
        <dbReference type="SAM" id="Phobius"/>
    </source>
</evidence>
<organism evidence="2 3">
    <name type="scientific">Lactuca sativa</name>
    <name type="common">Garden lettuce</name>
    <dbReference type="NCBI Taxonomy" id="4236"/>
    <lineage>
        <taxon>Eukaryota</taxon>
        <taxon>Viridiplantae</taxon>
        <taxon>Streptophyta</taxon>
        <taxon>Embryophyta</taxon>
        <taxon>Tracheophyta</taxon>
        <taxon>Spermatophyta</taxon>
        <taxon>Magnoliopsida</taxon>
        <taxon>eudicotyledons</taxon>
        <taxon>Gunneridae</taxon>
        <taxon>Pentapetalae</taxon>
        <taxon>asterids</taxon>
        <taxon>campanulids</taxon>
        <taxon>Asterales</taxon>
        <taxon>Asteraceae</taxon>
        <taxon>Cichorioideae</taxon>
        <taxon>Cichorieae</taxon>
        <taxon>Lactucinae</taxon>
        <taxon>Lactuca</taxon>
    </lineage>
</organism>
<gene>
    <name evidence="2" type="ORF">LSAT_V11C700365340</name>
</gene>
<keyword evidence="1" id="KW-1133">Transmembrane helix</keyword>
<keyword evidence="1" id="KW-0472">Membrane</keyword>
<dbReference type="Proteomes" id="UP000235145">
    <property type="component" value="Unassembled WGS sequence"/>
</dbReference>
<dbReference type="EMBL" id="NBSK02000007">
    <property type="protein sequence ID" value="KAJ0196705.1"/>
    <property type="molecule type" value="Genomic_DNA"/>
</dbReference>
<evidence type="ECO:0008006" key="4">
    <source>
        <dbReference type="Google" id="ProtNLM"/>
    </source>
</evidence>
<dbReference type="PANTHER" id="PTHR36361">
    <property type="entry name" value="PROTEIN APEM9"/>
    <property type="match status" value="1"/>
</dbReference>
<dbReference type="AlphaFoldDB" id="A0A9R1X154"/>
<proteinExistence type="predicted"/>
<dbReference type="PANTHER" id="PTHR36361:SF1">
    <property type="entry name" value="PROTEIN APEM9"/>
    <property type="match status" value="1"/>
</dbReference>
<keyword evidence="1" id="KW-0812">Transmembrane</keyword>
<protein>
    <recommendedName>
        <fullName evidence="4">3-phosphoinositide-dependent protein kinase-1</fullName>
    </recommendedName>
</protein>
<comment type="caution">
    <text evidence="2">The sequence shown here is derived from an EMBL/GenBank/DDBJ whole genome shotgun (WGS) entry which is preliminary data.</text>
</comment>
<dbReference type="InterPro" id="IPR034571">
    <property type="entry name" value="APEM9"/>
</dbReference>
<evidence type="ECO:0000313" key="2">
    <source>
        <dbReference type="EMBL" id="KAJ0196705.1"/>
    </source>
</evidence>
<dbReference type="GO" id="GO:0015919">
    <property type="term" value="P:peroxisomal membrane transport"/>
    <property type="evidence" value="ECO:0007669"/>
    <property type="project" value="InterPro"/>
</dbReference>
<feature type="transmembrane region" description="Helical" evidence="1">
    <location>
        <begin position="304"/>
        <end position="324"/>
    </location>
</feature>
<name>A0A9R1X154_LACSA</name>
<keyword evidence="3" id="KW-1185">Reference proteome</keyword>
<evidence type="ECO:0000313" key="3">
    <source>
        <dbReference type="Proteomes" id="UP000235145"/>
    </source>
</evidence>
<reference evidence="2 3" key="1">
    <citation type="journal article" date="2017" name="Nat. Commun.">
        <title>Genome assembly with in vitro proximity ligation data and whole-genome triplication in lettuce.</title>
        <authorList>
            <person name="Reyes-Chin-Wo S."/>
            <person name="Wang Z."/>
            <person name="Yang X."/>
            <person name="Kozik A."/>
            <person name="Arikit S."/>
            <person name="Song C."/>
            <person name="Xia L."/>
            <person name="Froenicke L."/>
            <person name="Lavelle D.O."/>
            <person name="Truco M.J."/>
            <person name="Xia R."/>
            <person name="Zhu S."/>
            <person name="Xu C."/>
            <person name="Xu H."/>
            <person name="Xu X."/>
            <person name="Cox K."/>
            <person name="Korf I."/>
            <person name="Meyers B.C."/>
            <person name="Michelmore R.W."/>
        </authorList>
    </citation>
    <scope>NUCLEOTIDE SEQUENCE [LARGE SCALE GENOMIC DNA]</scope>
    <source>
        <strain evidence="3">cv. Salinas</strain>
        <tissue evidence="2">Seedlings</tissue>
    </source>
</reference>